<organism evidence="2 3">
    <name type="scientific">Alternaria burnsii</name>
    <dbReference type="NCBI Taxonomy" id="1187904"/>
    <lineage>
        <taxon>Eukaryota</taxon>
        <taxon>Fungi</taxon>
        <taxon>Dikarya</taxon>
        <taxon>Ascomycota</taxon>
        <taxon>Pezizomycotina</taxon>
        <taxon>Dothideomycetes</taxon>
        <taxon>Pleosporomycetidae</taxon>
        <taxon>Pleosporales</taxon>
        <taxon>Pleosporineae</taxon>
        <taxon>Pleosporaceae</taxon>
        <taxon>Alternaria</taxon>
        <taxon>Alternaria sect. Alternaria</taxon>
    </lineage>
</organism>
<name>A0A8H7B1C3_9PLEO</name>
<dbReference type="EMBL" id="JAAABM010000012">
    <property type="protein sequence ID" value="KAF7673503.1"/>
    <property type="molecule type" value="Genomic_DNA"/>
</dbReference>
<dbReference type="Proteomes" id="UP000596902">
    <property type="component" value="Unassembled WGS sequence"/>
</dbReference>
<protein>
    <recommendedName>
        <fullName evidence="1">Heterokaryon incompatibility domain-containing protein</fullName>
    </recommendedName>
</protein>
<reference evidence="2" key="1">
    <citation type="submission" date="2020-01" db="EMBL/GenBank/DDBJ databases">
        <authorList>
            <person name="Feng Z.H.Z."/>
        </authorList>
    </citation>
    <scope>NUCLEOTIDE SEQUENCE</scope>
    <source>
        <strain evidence="2">CBS107.38</strain>
    </source>
</reference>
<dbReference type="InterPro" id="IPR010730">
    <property type="entry name" value="HET"/>
</dbReference>
<dbReference type="GeneID" id="62206343"/>
<comment type="caution">
    <text evidence="2">The sequence shown here is derived from an EMBL/GenBank/DDBJ whole genome shotgun (WGS) entry which is preliminary data.</text>
</comment>
<feature type="domain" description="Heterokaryon incompatibility" evidence="1">
    <location>
        <begin position="48"/>
        <end position="220"/>
    </location>
</feature>
<dbReference type="RefSeq" id="XP_038783830.1">
    <property type="nucleotide sequence ID" value="XM_038933165.1"/>
</dbReference>
<evidence type="ECO:0000313" key="3">
    <source>
        <dbReference type="Proteomes" id="UP000596902"/>
    </source>
</evidence>
<dbReference type="PANTHER" id="PTHR24148">
    <property type="entry name" value="ANKYRIN REPEAT DOMAIN-CONTAINING PROTEIN 39 HOMOLOG-RELATED"/>
    <property type="match status" value="1"/>
</dbReference>
<dbReference type="Pfam" id="PF06985">
    <property type="entry name" value="HET"/>
    <property type="match status" value="1"/>
</dbReference>
<keyword evidence="3" id="KW-1185">Reference proteome</keyword>
<accession>A0A8H7B1C3</accession>
<reference evidence="2" key="2">
    <citation type="submission" date="2020-08" db="EMBL/GenBank/DDBJ databases">
        <title>Draft Genome Sequence of Cumin Blight Pathogen Alternaria burnsii.</title>
        <authorList>
            <person name="Feng Z."/>
        </authorList>
    </citation>
    <scope>NUCLEOTIDE SEQUENCE</scope>
    <source>
        <strain evidence="2">CBS107.38</strain>
    </source>
</reference>
<sequence>MSTSTFPIYDALPDDSDHLRLLTVHADGVSEPIRCTMRTVSFRNKPSYEALSYTWGDTATTESIEVDGFDIQVTANLEQALRHLRDVEIDLTLWVDAVCINQSDSAEKSHQVAFMGEIYRDCAQVRIWLGCDSSKCGITQCSSQPSDSADGNSGTVDPFELLRNLANDQHIYEWPCFRTENDCGRDTTVYEVNHKWIEIREAFLAVMESPWWSRMWTVQEAVLPRKGILTYDIWSTSLQTITDCGFKAYEHIVHCCRDTVLQFPPEFYASLENFFFVLLSLANGRIRYDNGDVQRLELQRQHVQYSYRECQDPRDNVYGLLGIAGDITFEPDYTWSIHEVFLRATCHMLCHENGTLGSLTGHQYGPAPGKWASWARQFDAPVDITFSSYALKRYFAYHPVHSNIFDASDGHKSKRMLLMAHSTRGESEAKHLGLGIVGRRVGRVTFVSQETFLSPIIRDVSRVLRQWTLDALNWDVMDSSADNHAYNNAPDDSSKYPETSVRFWRTLLGGLDIPHNVHVHPTEWTRFTPATMEWLDEFVSWFRVYQPMDQALFQMICVAAYRRRYFKAGDSSQGLCYPNARVGDEVWVLHGGDLPFILRPVCLDQEERGKLIPLDEQAFIEDGDFVFKEDCQPAKAPDGYYELVGDCYFDEFMHGEAMHDAAFQDQTIVLV</sequence>
<dbReference type="PANTHER" id="PTHR24148:SF64">
    <property type="entry name" value="HETEROKARYON INCOMPATIBILITY DOMAIN-CONTAINING PROTEIN"/>
    <property type="match status" value="1"/>
</dbReference>
<dbReference type="InterPro" id="IPR052895">
    <property type="entry name" value="HetReg/Transcr_Mod"/>
</dbReference>
<evidence type="ECO:0000259" key="1">
    <source>
        <dbReference type="Pfam" id="PF06985"/>
    </source>
</evidence>
<dbReference type="AlphaFoldDB" id="A0A8H7B1C3"/>
<evidence type="ECO:0000313" key="2">
    <source>
        <dbReference type="EMBL" id="KAF7673503.1"/>
    </source>
</evidence>
<proteinExistence type="predicted"/>
<gene>
    <name evidence="2" type="ORF">GT037_008118</name>
</gene>